<dbReference type="SMART" id="SM00369">
    <property type="entry name" value="LRR_TYP"/>
    <property type="match status" value="10"/>
</dbReference>
<reference evidence="16" key="2">
    <citation type="submission" date="2025-08" db="UniProtKB">
        <authorList>
            <consortium name="RefSeq"/>
        </authorList>
    </citation>
    <scope>IDENTIFICATION</scope>
</reference>
<sequence length="1235" mass="137821">MNLKKFLKNLQQTKLSQTKMSLKWILMMNQSEEQGGDRVVLADFKTKMQKVFEMSDLGEMSYFLGMEVSQVQNEIFLSQRSFATKILTKFSKQQGLLLRFLHCCNEKHFQAVKRVLRYVKGTLNYGSHSCSSLIQFKNSFSIRENASFYCDDFAGLKSYPKTNSWKEDTDCCSWDGVTCDHLNAHVIALDLSCSWIYGNFPSNTTLFLLPHLQKLNLAYNDFNLSKIPSEFGRFTSLFYLNLSNTGFAGEVPSQVSHLSKLVSLDLSCWADAQTIDKHALEGLVHNLTEVRHLFLDGMDMSSVNAHVFMNLSSSLRSLSLAFCDLQGKFPKNIFDLPNLNLLNLGGNQNLNLDPLKFNRSSNLEHLDLSSVSFSTEFIDSVENLQALKYLDLSGNSFFQGLSVSFTNLSSLEYLILEGAIFFGGLLDSMGNLVSLKVLDLSHSNLSGQVPRSLGNLLQLAYLDLSQNLLSGQIPRSLGNLLQLTYLDLCENQLSGQIPRSLGNLLQLTHLGLWQNQLSGQIPRSLGNLLQLTHLGLWQNQLSGQIPRSLGNLLQLTDLGLWQNQLSGQIPRSLGNLLQLTDLDLSQNQLSGQIPRSLGNLLQLTDLNLWQNQLSGQIPRSLRNLLQLTHLDLSQNQLSGQIPLSILNLTQLEYLGISENYLEGSIPDEVTTFPNLIYLGLSDNLLNGTLPSWLYTAPSLKVIILSQNQFSGHIKEFQSKSLEHLYLNNNKLQGPFPSSIFQVLNLTLLVLSSNNLSGVIELRKIPQWMQEVGNDSLTYLNVSHNSLTEVEHFPWKNIEFLDLSSNLIRGNLPIPASTINVFLISNNSFNGEVSSLICNATYLQILDLSHNYLSGTIPQCFGNLSNILQVLNLKKNEFYGTIPLTFAKGCQLTNFNLNGNLLEGPLTPSILNCNGLEVLDLGNNKINDTFPHWLGSLPFLHVLVLKSNHMHGSLRVNSSKSSPFFSKIQIFDLSSNYFSGPLPVRYINSFKAIINLEKIGSTVSYMGVNDSRGSGFYTYSIGIVMKGQDRELVKIFTMWMIIDLSNNQFEGGIPKVIGKLNLLKGLNLSHNNLNGDIPSSIGSLTSLEWLDLSSNRLSGTIPNRLADLSFLSSLNVSENQLHGQIPQGKQFNTFGNDSYEGNKGLCGFPVSKGCNIIEPAPLNVLEKDGSKSNIAFEWKVVLIGYGCGVVFGMLVGYVVFQTGKPKWLVNLVENQHEKRRRRNSKKGNRSSGRRRI</sequence>
<feature type="domain" description="Reverse transcriptase Ty1/copia-type" evidence="13">
    <location>
        <begin position="35"/>
        <end position="91"/>
    </location>
</feature>
<keyword evidence="10" id="KW-0675">Receptor</keyword>
<evidence type="ECO:0000256" key="9">
    <source>
        <dbReference type="ARBA" id="ARBA00023136"/>
    </source>
</evidence>
<evidence type="ECO:0000256" key="12">
    <source>
        <dbReference type="SAM" id="Phobius"/>
    </source>
</evidence>
<dbReference type="InterPro" id="IPR001611">
    <property type="entry name" value="Leu-rich_rpt"/>
</dbReference>
<dbReference type="Pfam" id="PF00560">
    <property type="entry name" value="LRR_1"/>
    <property type="match status" value="12"/>
</dbReference>
<dbReference type="SMART" id="SM00365">
    <property type="entry name" value="LRR_SD22"/>
    <property type="match status" value="8"/>
</dbReference>
<evidence type="ECO:0000256" key="7">
    <source>
        <dbReference type="ARBA" id="ARBA00022737"/>
    </source>
</evidence>
<keyword evidence="8 12" id="KW-1133">Transmembrane helix</keyword>
<evidence type="ECO:0000313" key="15">
    <source>
        <dbReference type="Proteomes" id="UP000818029"/>
    </source>
</evidence>
<dbReference type="InterPro" id="IPR003591">
    <property type="entry name" value="Leu-rich_rpt_typical-subtyp"/>
</dbReference>
<dbReference type="GeneID" id="107931719"/>
<evidence type="ECO:0000256" key="1">
    <source>
        <dbReference type="ARBA" id="ARBA00004251"/>
    </source>
</evidence>
<evidence type="ECO:0000256" key="10">
    <source>
        <dbReference type="ARBA" id="ARBA00023170"/>
    </source>
</evidence>
<keyword evidence="6" id="KW-0732">Signal</keyword>
<dbReference type="RefSeq" id="XP_040948787.1">
    <property type="nucleotide sequence ID" value="XM_041092853.1"/>
</dbReference>
<evidence type="ECO:0000256" key="6">
    <source>
        <dbReference type="ARBA" id="ARBA00022729"/>
    </source>
</evidence>
<reference evidence="15" key="1">
    <citation type="journal article" date="2020" name="Nat. Genet.">
        <title>Genomic diversifications of five Gossypium allopolyploid species and their impact on cotton improvement.</title>
        <authorList>
            <person name="Chen Z.J."/>
            <person name="Sreedasyam A."/>
            <person name="Ando A."/>
            <person name="Song Q."/>
            <person name="De Santiago L.M."/>
            <person name="Hulse-Kemp A.M."/>
            <person name="Ding M."/>
            <person name="Ye W."/>
            <person name="Kirkbride R.C."/>
            <person name="Jenkins J."/>
            <person name="Plott C."/>
            <person name="Lovell J."/>
            <person name="Lin Y.M."/>
            <person name="Vaughn R."/>
            <person name="Liu B."/>
            <person name="Simpson S."/>
            <person name="Scheffler B.E."/>
            <person name="Wen L."/>
            <person name="Saski C.A."/>
            <person name="Grover C.E."/>
            <person name="Hu G."/>
            <person name="Conover J.L."/>
            <person name="Carlson J.W."/>
            <person name="Shu S."/>
            <person name="Boston L.B."/>
            <person name="Williams M."/>
            <person name="Peterson D.G."/>
            <person name="McGee K."/>
            <person name="Jones D.C."/>
            <person name="Wendel J.F."/>
            <person name="Stelly D.M."/>
            <person name="Grimwood J."/>
            <person name="Schmutz J."/>
        </authorList>
    </citation>
    <scope>NUCLEOTIDE SEQUENCE [LARGE SCALE GENOMIC DNA]</scope>
    <source>
        <strain evidence="15">cv. TM-1</strain>
    </source>
</reference>
<dbReference type="Proteomes" id="UP000818029">
    <property type="component" value="Chromosome D05"/>
</dbReference>
<evidence type="ECO:0000256" key="11">
    <source>
        <dbReference type="ARBA" id="ARBA00023180"/>
    </source>
</evidence>
<dbReference type="PANTHER" id="PTHR48061:SF46">
    <property type="entry name" value="LEUCINE-RICH REPEAT-CONTAINING N-TERMINAL PLANT-TYPE DOMAIN-CONTAINING PROTEIN"/>
    <property type="match status" value="1"/>
</dbReference>
<feature type="transmembrane region" description="Helical" evidence="12">
    <location>
        <begin position="1179"/>
        <end position="1199"/>
    </location>
</feature>
<feature type="domain" description="Leucine-rich repeat-containing N-terminal plant-type" evidence="14">
    <location>
        <begin position="160"/>
        <end position="180"/>
    </location>
</feature>
<keyword evidence="11" id="KW-0325">Glycoprotein</keyword>
<dbReference type="InterPro" id="IPR013103">
    <property type="entry name" value="RVT_2"/>
</dbReference>
<evidence type="ECO:0000256" key="8">
    <source>
        <dbReference type="ARBA" id="ARBA00022989"/>
    </source>
</evidence>
<protein>
    <submittedName>
        <fullName evidence="16">Receptor-like protein 9DC3</fullName>
    </submittedName>
</protein>
<evidence type="ECO:0000313" key="16">
    <source>
        <dbReference type="RefSeq" id="XP_040948787.1"/>
    </source>
</evidence>
<keyword evidence="3" id="KW-1003">Cell membrane</keyword>
<evidence type="ECO:0000256" key="3">
    <source>
        <dbReference type="ARBA" id="ARBA00022475"/>
    </source>
</evidence>
<dbReference type="InterPro" id="IPR046956">
    <property type="entry name" value="RLP23-like"/>
</dbReference>
<organism evidence="15 16">
    <name type="scientific">Gossypium hirsutum</name>
    <name type="common">Upland cotton</name>
    <name type="synonym">Gossypium mexicanum</name>
    <dbReference type="NCBI Taxonomy" id="3635"/>
    <lineage>
        <taxon>Eukaryota</taxon>
        <taxon>Viridiplantae</taxon>
        <taxon>Streptophyta</taxon>
        <taxon>Embryophyta</taxon>
        <taxon>Tracheophyta</taxon>
        <taxon>Spermatophyta</taxon>
        <taxon>Magnoliopsida</taxon>
        <taxon>eudicotyledons</taxon>
        <taxon>Gunneridae</taxon>
        <taxon>Pentapetalae</taxon>
        <taxon>rosids</taxon>
        <taxon>malvids</taxon>
        <taxon>Malvales</taxon>
        <taxon>Malvaceae</taxon>
        <taxon>Malvoideae</taxon>
        <taxon>Gossypium</taxon>
    </lineage>
</organism>
<comment type="similarity">
    <text evidence="2">Belongs to the RLP family.</text>
</comment>
<dbReference type="PANTHER" id="PTHR48061">
    <property type="entry name" value="LEUCINE-RICH REPEAT RECEPTOR PROTEIN KINASE EMS1-LIKE-RELATED"/>
    <property type="match status" value="1"/>
</dbReference>
<proteinExistence type="inferred from homology"/>
<evidence type="ECO:0000259" key="14">
    <source>
        <dbReference type="Pfam" id="PF08263"/>
    </source>
</evidence>
<dbReference type="InterPro" id="IPR032675">
    <property type="entry name" value="LRR_dom_sf"/>
</dbReference>
<evidence type="ECO:0000256" key="4">
    <source>
        <dbReference type="ARBA" id="ARBA00022614"/>
    </source>
</evidence>
<evidence type="ECO:0000256" key="2">
    <source>
        <dbReference type="ARBA" id="ARBA00009592"/>
    </source>
</evidence>
<accession>A0ABM3A232</accession>
<evidence type="ECO:0000256" key="5">
    <source>
        <dbReference type="ARBA" id="ARBA00022692"/>
    </source>
</evidence>
<dbReference type="Pfam" id="PF13855">
    <property type="entry name" value="LRR_8"/>
    <property type="match status" value="1"/>
</dbReference>
<dbReference type="Pfam" id="PF08263">
    <property type="entry name" value="LRRNT_2"/>
    <property type="match status" value="1"/>
</dbReference>
<dbReference type="Pfam" id="PF07727">
    <property type="entry name" value="RVT_2"/>
    <property type="match status" value="1"/>
</dbReference>
<keyword evidence="4" id="KW-0433">Leucine-rich repeat</keyword>
<keyword evidence="9 12" id="KW-0472">Membrane</keyword>
<dbReference type="InterPro" id="IPR013210">
    <property type="entry name" value="LRR_N_plant-typ"/>
</dbReference>
<keyword evidence="15" id="KW-1185">Reference proteome</keyword>
<comment type="subcellular location">
    <subcellularLocation>
        <location evidence="1">Cell membrane</location>
        <topology evidence="1">Single-pass type I membrane protein</topology>
    </subcellularLocation>
</comment>
<gene>
    <name evidence="16" type="primary">LOC107931719</name>
</gene>
<keyword evidence="5 12" id="KW-0812">Transmembrane</keyword>
<keyword evidence="7" id="KW-0677">Repeat</keyword>
<dbReference type="PROSITE" id="PS51450">
    <property type="entry name" value="LRR"/>
    <property type="match status" value="2"/>
</dbReference>
<dbReference type="SUPFAM" id="SSF52058">
    <property type="entry name" value="L domain-like"/>
    <property type="match status" value="3"/>
</dbReference>
<name>A0ABM3A232_GOSHI</name>
<dbReference type="Gene3D" id="3.80.10.10">
    <property type="entry name" value="Ribonuclease Inhibitor"/>
    <property type="match status" value="7"/>
</dbReference>
<evidence type="ECO:0000259" key="13">
    <source>
        <dbReference type="Pfam" id="PF07727"/>
    </source>
</evidence>
<dbReference type="PRINTS" id="PR00019">
    <property type="entry name" value="LEURICHRPT"/>
</dbReference>